<dbReference type="SUPFAM" id="SSF53448">
    <property type="entry name" value="Nucleotide-diphospho-sugar transferases"/>
    <property type="match status" value="1"/>
</dbReference>
<gene>
    <name evidence="2" type="ORF">H8744_12155</name>
</gene>
<proteinExistence type="predicted"/>
<name>A0A926IQ56_9BACT</name>
<accession>A0A926IQ56</accession>
<dbReference type="Proteomes" id="UP000651085">
    <property type="component" value="Unassembled WGS sequence"/>
</dbReference>
<dbReference type="InterPro" id="IPR001173">
    <property type="entry name" value="Glyco_trans_2-like"/>
</dbReference>
<dbReference type="InterPro" id="IPR029044">
    <property type="entry name" value="Nucleotide-diphossugar_trans"/>
</dbReference>
<organism evidence="2 3">
    <name type="scientific">Jilunia laotingensis</name>
    <dbReference type="NCBI Taxonomy" id="2763675"/>
    <lineage>
        <taxon>Bacteria</taxon>
        <taxon>Pseudomonadati</taxon>
        <taxon>Bacteroidota</taxon>
        <taxon>Bacteroidia</taxon>
        <taxon>Bacteroidales</taxon>
        <taxon>Bacteroidaceae</taxon>
        <taxon>Jilunia</taxon>
    </lineage>
</organism>
<evidence type="ECO:0000313" key="3">
    <source>
        <dbReference type="Proteomes" id="UP000651085"/>
    </source>
</evidence>
<keyword evidence="3" id="KW-1185">Reference proteome</keyword>
<dbReference type="PANTHER" id="PTHR22916">
    <property type="entry name" value="GLYCOSYLTRANSFERASE"/>
    <property type="match status" value="1"/>
</dbReference>
<reference evidence="2" key="1">
    <citation type="submission" date="2020-08" db="EMBL/GenBank/DDBJ databases">
        <title>Genome public.</title>
        <authorList>
            <person name="Liu C."/>
            <person name="Sun Q."/>
        </authorList>
    </citation>
    <scope>NUCLEOTIDE SEQUENCE</scope>
    <source>
        <strain evidence="2">N12</strain>
    </source>
</reference>
<evidence type="ECO:0000259" key="1">
    <source>
        <dbReference type="Pfam" id="PF00535"/>
    </source>
</evidence>
<dbReference type="Gene3D" id="3.90.550.10">
    <property type="entry name" value="Spore Coat Polysaccharide Biosynthesis Protein SpsA, Chain A"/>
    <property type="match status" value="1"/>
</dbReference>
<sequence length="352" mass="42398">MVNVTKYNDQEQILVSICCTVYNHSAYIRQCIDGFMMQKTNFRYEVLIHDDASTDGTQGIIREYERKYPEIIKPIYQKENQYSKGGRISIRFNIPRAKGKYIAFCEGDDYWIDPLKLQKQVDLLENDISIGMVNTDVDVLYQESNYYLRNYNKSKRLSNNKYVSGNVPIEVLLNSQYLIKTPTVLIRKKLFDNYLKSEECTYIREHFPMGDTPIWVFFAKESKIFYLDEVTTVYRRHKGSASNQINFRNKLYFSLLSAELKIFYIEKYKIKDDSFVKFAYKLYENNLLSYLSFVPDYNYTYKLNNKIEDRINKLRRNLFIRLFYRIKYCVHHILFFMIQDSYYYFRKIVDSF</sequence>
<evidence type="ECO:0000313" key="2">
    <source>
        <dbReference type="EMBL" id="MBC8593984.1"/>
    </source>
</evidence>
<protein>
    <submittedName>
        <fullName evidence="2">Glycosyltransferase</fullName>
    </submittedName>
</protein>
<dbReference type="AlphaFoldDB" id="A0A926IQ56"/>
<dbReference type="Pfam" id="PF00535">
    <property type="entry name" value="Glycos_transf_2"/>
    <property type="match status" value="1"/>
</dbReference>
<comment type="caution">
    <text evidence="2">The sequence shown here is derived from an EMBL/GenBank/DDBJ whole genome shotgun (WGS) entry which is preliminary data.</text>
</comment>
<dbReference type="GO" id="GO:0016758">
    <property type="term" value="F:hexosyltransferase activity"/>
    <property type="evidence" value="ECO:0007669"/>
    <property type="project" value="UniProtKB-ARBA"/>
</dbReference>
<dbReference type="EMBL" id="JACRTF010000001">
    <property type="protein sequence ID" value="MBC8593984.1"/>
    <property type="molecule type" value="Genomic_DNA"/>
</dbReference>
<feature type="domain" description="Glycosyltransferase 2-like" evidence="1">
    <location>
        <begin position="16"/>
        <end position="147"/>
    </location>
</feature>
<dbReference type="PANTHER" id="PTHR22916:SF3">
    <property type="entry name" value="UDP-GLCNAC:BETAGAL BETA-1,3-N-ACETYLGLUCOSAMINYLTRANSFERASE-LIKE PROTEIN 1"/>
    <property type="match status" value="1"/>
</dbReference>